<sequence length="388" mass="41906">MRSFFIGAVAASKPPCVDAIAGAKAPKHAVEAEEFLAKAIAAAGDDAATAAKLQRILRNKVKKCPACGKPNGFTLAACNACGGPLGNVAVSHSTNVFMCFVLGIARGPFPMTISIRKQTDTTLVLDDLLALSPLHFNAIPTDAHIPDWRYLLRRPAQGLALIRKLQSELHATANEQFMSNEAWRNACIAGGAPLPADAYVSGFNFPPSQYQLHIQFMAPMLVPHHRYQYLRGTHYTEGRFFPYAYVDAVLDAAVGKFGADGAGIPAELLQEDTPVEAIVAFAESALGQSYAEAHKRAYDRAGALYAQYATWKPDQFRGVAAENGETGKLEVTLNHGGSERITDAAQVNAMINEDKLALQNYGRPYDDAGKPTGTYYSFPRDAADVELW</sequence>
<gene>
    <name evidence="1" type="ORF">NDES1114_LOCUS17684</name>
</gene>
<protein>
    <recommendedName>
        <fullName evidence="2">HIT domain-containing protein</fullName>
    </recommendedName>
</protein>
<dbReference type="EMBL" id="HBGF01026716">
    <property type="protein sequence ID" value="CAD9121647.1"/>
    <property type="molecule type" value="Transcribed_RNA"/>
</dbReference>
<proteinExistence type="predicted"/>
<evidence type="ECO:0000313" key="1">
    <source>
        <dbReference type="EMBL" id="CAD9121647.1"/>
    </source>
</evidence>
<evidence type="ECO:0008006" key="2">
    <source>
        <dbReference type="Google" id="ProtNLM"/>
    </source>
</evidence>
<reference evidence="1" key="1">
    <citation type="submission" date="2021-01" db="EMBL/GenBank/DDBJ databases">
        <authorList>
            <person name="Corre E."/>
            <person name="Pelletier E."/>
            <person name="Niang G."/>
            <person name="Scheremetjew M."/>
            <person name="Finn R."/>
            <person name="Kale V."/>
            <person name="Holt S."/>
            <person name="Cochrane G."/>
            <person name="Meng A."/>
            <person name="Brown T."/>
            <person name="Cohen L."/>
        </authorList>
    </citation>
    <scope>NUCLEOTIDE SEQUENCE</scope>
    <source>
        <strain evidence="1">CCAP 1951/1</strain>
    </source>
</reference>
<accession>A0A7S1M4Y5</accession>
<dbReference type="AlphaFoldDB" id="A0A7S1M4Y5"/>
<organism evidence="1">
    <name type="scientific">Neobodo designis</name>
    <name type="common">Flagellated protozoan</name>
    <name type="synonym">Bodo designis</name>
    <dbReference type="NCBI Taxonomy" id="312471"/>
    <lineage>
        <taxon>Eukaryota</taxon>
        <taxon>Discoba</taxon>
        <taxon>Euglenozoa</taxon>
        <taxon>Kinetoplastea</taxon>
        <taxon>Metakinetoplastina</taxon>
        <taxon>Neobodonida</taxon>
        <taxon>Neobodo</taxon>
    </lineage>
</organism>
<name>A0A7S1M4Y5_NEODS</name>
<dbReference type="Pfam" id="PF11969">
    <property type="entry name" value="DcpS_C"/>
    <property type="match status" value="1"/>
</dbReference>